<dbReference type="UniPathway" id="UPA00219"/>
<dbReference type="GO" id="GO:0008762">
    <property type="term" value="F:UDP-N-acetylmuramate dehydrogenase activity"/>
    <property type="evidence" value="ECO:0007669"/>
    <property type="project" value="UniProtKB-UniRule"/>
</dbReference>
<proteinExistence type="inferred from homology"/>
<dbReference type="InterPro" id="IPR006094">
    <property type="entry name" value="Oxid_FAD_bind_N"/>
</dbReference>
<keyword evidence="19" id="KW-1185">Reference proteome</keyword>
<dbReference type="Gene3D" id="3.30.43.10">
    <property type="entry name" value="Uridine Diphospho-n-acetylenolpyruvylglucosamine Reductase, domain 2"/>
    <property type="match status" value="1"/>
</dbReference>
<dbReference type="NCBIfam" id="NF010480">
    <property type="entry name" value="PRK13905.1"/>
    <property type="match status" value="1"/>
</dbReference>
<dbReference type="EMBL" id="NNSR01000072">
    <property type="protein sequence ID" value="PKD27224.1"/>
    <property type="molecule type" value="Genomic_DNA"/>
</dbReference>
<gene>
    <name evidence="16 18" type="primary">murB</name>
    <name evidence="18" type="ORF">RBATCC27255_01613</name>
</gene>
<dbReference type="Proteomes" id="UP000233425">
    <property type="component" value="Unassembled WGS sequence"/>
</dbReference>
<evidence type="ECO:0000256" key="12">
    <source>
        <dbReference type="ARBA" id="ARBA00023002"/>
    </source>
</evidence>
<comment type="catalytic activity">
    <reaction evidence="15 16">
        <text>UDP-N-acetyl-alpha-D-muramate + NADP(+) = UDP-N-acetyl-3-O-(1-carboxyvinyl)-alpha-D-glucosamine + NADPH + H(+)</text>
        <dbReference type="Rhea" id="RHEA:12248"/>
        <dbReference type="ChEBI" id="CHEBI:15378"/>
        <dbReference type="ChEBI" id="CHEBI:57783"/>
        <dbReference type="ChEBI" id="CHEBI:58349"/>
        <dbReference type="ChEBI" id="CHEBI:68483"/>
        <dbReference type="ChEBI" id="CHEBI:70757"/>
        <dbReference type="EC" id="1.3.1.98"/>
    </reaction>
</comment>
<dbReference type="AlphaFoldDB" id="A0A2N0UJQ5"/>
<dbReference type="EC" id="1.3.1.98" evidence="16"/>
<feature type="active site" description="Proton donor" evidence="16">
    <location>
        <position position="227"/>
    </location>
</feature>
<dbReference type="SUPFAM" id="SSF56176">
    <property type="entry name" value="FAD-binding/transporter-associated domain-like"/>
    <property type="match status" value="1"/>
</dbReference>
<evidence type="ECO:0000256" key="14">
    <source>
        <dbReference type="ARBA" id="ARBA00023316"/>
    </source>
</evidence>
<dbReference type="Pfam" id="PF01565">
    <property type="entry name" value="FAD_binding_4"/>
    <property type="match status" value="1"/>
</dbReference>
<dbReference type="NCBIfam" id="TIGR00179">
    <property type="entry name" value="murB"/>
    <property type="match status" value="1"/>
</dbReference>
<dbReference type="GO" id="GO:0008360">
    <property type="term" value="P:regulation of cell shape"/>
    <property type="evidence" value="ECO:0007669"/>
    <property type="project" value="UniProtKB-KW"/>
</dbReference>
<keyword evidence="13 16" id="KW-0131">Cell cycle</keyword>
<comment type="cofactor">
    <cofactor evidence="1 16">
        <name>FAD</name>
        <dbReference type="ChEBI" id="CHEBI:57692"/>
    </cofactor>
</comment>
<organism evidence="18 19">
    <name type="scientific">Ruminococcus bromii</name>
    <dbReference type="NCBI Taxonomy" id="40518"/>
    <lineage>
        <taxon>Bacteria</taxon>
        <taxon>Bacillati</taxon>
        <taxon>Bacillota</taxon>
        <taxon>Clostridia</taxon>
        <taxon>Eubacteriales</taxon>
        <taxon>Oscillospiraceae</taxon>
        <taxon>Ruminococcus</taxon>
    </lineage>
</organism>
<dbReference type="InterPro" id="IPR016166">
    <property type="entry name" value="FAD-bd_PCMH"/>
</dbReference>
<dbReference type="InterPro" id="IPR036318">
    <property type="entry name" value="FAD-bd_PCMH-like_sf"/>
</dbReference>
<keyword evidence="6 16" id="KW-0132">Cell division</keyword>
<dbReference type="InterPro" id="IPR003170">
    <property type="entry name" value="MurB"/>
</dbReference>
<feature type="active site" evidence="16">
    <location>
        <position position="297"/>
    </location>
</feature>
<keyword evidence="14 16" id="KW-0961">Cell wall biogenesis/degradation</keyword>
<dbReference type="PANTHER" id="PTHR21071:SF4">
    <property type="entry name" value="UDP-N-ACETYLENOLPYRUVOYLGLUCOSAMINE REDUCTASE"/>
    <property type="match status" value="1"/>
</dbReference>
<evidence type="ECO:0000256" key="4">
    <source>
        <dbReference type="ARBA" id="ARBA00004752"/>
    </source>
</evidence>
<dbReference type="GO" id="GO:0071555">
    <property type="term" value="P:cell wall organization"/>
    <property type="evidence" value="ECO:0007669"/>
    <property type="project" value="UniProtKB-KW"/>
</dbReference>
<evidence type="ECO:0000256" key="7">
    <source>
        <dbReference type="ARBA" id="ARBA00022630"/>
    </source>
</evidence>
<keyword evidence="7 16" id="KW-0285">Flavoprotein</keyword>
<protein>
    <recommendedName>
        <fullName evidence="16">UDP-N-acetylenolpyruvoylglucosamine reductase</fullName>
        <ecNumber evidence="16">1.3.1.98</ecNumber>
    </recommendedName>
    <alternativeName>
        <fullName evidence="16">UDP-N-acetylmuramate dehydrogenase</fullName>
    </alternativeName>
</protein>
<accession>A0A2N0UJQ5</accession>
<dbReference type="Gene3D" id="3.30.465.10">
    <property type="match status" value="1"/>
</dbReference>
<evidence type="ECO:0000256" key="13">
    <source>
        <dbReference type="ARBA" id="ARBA00023306"/>
    </source>
</evidence>
<keyword evidence="10 16" id="KW-0133">Cell shape</keyword>
<reference evidence="18" key="1">
    <citation type="journal article" date="2018" name="Environ. Microbiol.">
        <title>Sporulation capability and amylosome conservation among diverse human colonic and rumen isolates of the keystone starch-degrader Ruminococcus bromii.</title>
        <authorList>
            <person name="Mukhopadhya I."/>
            <person name="Morais S."/>
            <person name="Laverde-Gomez J."/>
            <person name="Sheridan P.O."/>
            <person name="Walker A.W."/>
            <person name="Kelly W."/>
            <person name="Klieve A.V."/>
            <person name="Ouwerkerk D."/>
            <person name="Duncan S.H."/>
            <person name="Louis P."/>
            <person name="Koropatkin N."/>
            <person name="Cockburn D."/>
            <person name="Kibler R."/>
            <person name="Cooper P.J."/>
            <person name="Sandoval C."/>
            <person name="Crost E."/>
            <person name="Juge N."/>
            <person name="Bayer E.A."/>
            <person name="Flint H.J."/>
        </authorList>
    </citation>
    <scope>NUCLEOTIDE SEQUENCE [LARGE SCALE GENOMIC DNA]</scope>
    <source>
        <strain evidence="18">ATCC 27255</strain>
    </source>
</reference>
<dbReference type="InterPro" id="IPR011601">
    <property type="entry name" value="MurB_C"/>
</dbReference>
<comment type="subcellular location">
    <subcellularLocation>
        <location evidence="3 16">Cytoplasm</location>
    </subcellularLocation>
</comment>
<evidence type="ECO:0000313" key="18">
    <source>
        <dbReference type="EMBL" id="PKD27224.1"/>
    </source>
</evidence>
<dbReference type="InterPro" id="IPR036635">
    <property type="entry name" value="MurB_C_sf"/>
</dbReference>
<evidence type="ECO:0000256" key="10">
    <source>
        <dbReference type="ARBA" id="ARBA00022960"/>
    </source>
</evidence>
<evidence type="ECO:0000256" key="16">
    <source>
        <dbReference type="HAMAP-Rule" id="MF_00037"/>
    </source>
</evidence>
<evidence type="ECO:0000256" key="2">
    <source>
        <dbReference type="ARBA" id="ARBA00003921"/>
    </source>
</evidence>
<dbReference type="Pfam" id="PF02873">
    <property type="entry name" value="MurB_C"/>
    <property type="match status" value="1"/>
</dbReference>
<feature type="domain" description="FAD-binding PCMH-type" evidence="17">
    <location>
        <begin position="32"/>
        <end position="198"/>
    </location>
</feature>
<comment type="function">
    <text evidence="2 16">Cell wall formation.</text>
</comment>
<evidence type="ECO:0000256" key="8">
    <source>
        <dbReference type="ARBA" id="ARBA00022827"/>
    </source>
</evidence>
<evidence type="ECO:0000256" key="3">
    <source>
        <dbReference type="ARBA" id="ARBA00004496"/>
    </source>
</evidence>
<evidence type="ECO:0000313" key="19">
    <source>
        <dbReference type="Proteomes" id="UP000233425"/>
    </source>
</evidence>
<name>A0A2N0UJQ5_9FIRM</name>
<keyword evidence="8 16" id="KW-0274">FAD</keyword>
<keyword evidence="11 16" id="KW-0573">Peptidoglycan synthesis</keyword>
<dbReference type="InterPro" id="IPR016167">
    <property type="entry name" value="FAD-bd_PCMH_sub1"/>
</dbReference>
<evidence type="ECO:0000259" key="17">
    <source>
        <dbReference type="PROSITE" id="PS51387"/>
    </source>
</evidence>
<comment type="pathway">
    <text evidence="4 16">Cell wall biogenesis; peptidoglycan biosynthesis.</text>
</comment>
<dbReference type="InterPro" id="IPR016169">
    <property type="entry name" value="FAD-bd_PCMH_sub2"/>
</dbReference>
<feature type="active site" evidence="16">
    <location>
        <position position="177"/>
    </location>
</feature>
<evidence type="ECO:0000256" key="11">
    <source>
        <dbReference type="ARBA" id="ARBA00022984"/>
    </source>
</evidence>
<dbReference type="GO" id="GO:0005829">
    <property type="term" value="C:cytosol"/>
    <property type="evidence" value="ECO:0007669"/>
    <property type="project" value="TreeGrafter"/>
</dbReference>
<evidence type="ECO:0000256" key="1">
    <source>
        <dbReference type="ARBA" id="ARBA00001974"/>
    </source>
</evidence>
<dbReference type="GO" id="GO:0071949">
    <property type="term" value="F:FAD binding"/>
    <property type="evidence" value="ECO:0007669"/>
    <property type="project" value="InterPro"/>
</dbReference>
<dbReference type="GO" id="GO:0051301">
    <property type="term" value="P:cell division"/>
    <property type="evidence" value="ECO:0007669"/>
    <property type="project" value="UniProtKB-KW"/>
</dbReference>
<dbReference type="HAMAP" id="MF_00037">
    <property type="entry name" value="MurB"/>
    <property type="match status" value="1"/>
</dbReference>
<dbReference type="Gene3D" id="3.90.78.10">
    <property type="entry name" value="UDP-N-acetylenolpyruvoylglucosamine reductase, C-terminal domain"/>
    <property type="match status" value="1"/>
</dbReference>
<keyword evidence="9 16" id="KW-0521">NADP</keyword>
<comment type="caution">
    <text evidence="18">The sequence shown here is derived from an EMBL/GenBank/DDBJ whole genome shotgun (WGS) entry which is preliminary data.</text>
</comment>
<sequence>MDTTDIIYNYAQKLDCDARRFEPMSRHTSFKIGGKADVYIKVTNLSQLMKILKECDACKEKYILLGNGSNVLVPDEGIHGTVLRLDGDFRNISLIDDTTIYCGAGAALGSLCKFAQKCGLSGLEYAWGIPGTVGGAVFMNAGAYGGEMKDVVYSVSHITNSGDIGRIEAADLGFGYRTSVYRKNGCIITGAVFKLKKDNPEEIQNRMNDYMNRRSAKQPLEYPSAGSVFKRPEGAFAGALIEQCGLKGKTVGGAQVSEKHAGFIINKSKATANDVKQLVSEIQKTVEDETGYKLECELIFL</sequence>
<evidence type="ECO:0000256" key="9">
    <source>
        <dbReference type="ARBA" id="ARBA00022857"/>
    </source>
</evidence>
<keyword evidence="5 16" id="KW-0963">Cytoplasm</keyword>
<evidence type="ECO:0000256" key="15">
    <source>
        <dbReference type="ARBA" id="ARBA00048914"/>
    </source>
</evidence>
<dbReference type="GO" id="GO:0009252">
    <property type="term" value="P:peptidoglycan biosynthetic process"/>
    <property type="evidence" value="ECO:0007669"/>
    <property type="project" value="UniProtKB-UniRule"/>
</dbReference>
<dbReference type="RefSeq" id="WP_101029546.1">
    <property type="nucleotide sequence ID" value="NZ_CABMMZ010000072.1"/>
</dbReference>
<dbReference type="SUPFAM" id="SSF56194">
    <property type="entry name" value="Uridine diphospho-N-Acetylenolpyruvylglucosamine reductase, MurB, C-terminal domain"/>
    <property type="match status" value="1"/>
</dbReference>
<comment type="similarity">
    <text evidence="16">Belongs to the MurB family.</text>
</comment>
<keyword evidence="12 16" id="KW-0560">Oxidoreductase</keyword>
<dbReference type="PROSITE" id="PS51387">
    <property type="entry name" value="FAD_PCMH"/>
    <property type="match status" value="1"/>
</dbReference>
<evidence type="ECO:0000256" key="6">
    <source>
        <dbReference type="ARBA" id="ARBA00022618"/>
    </source>
</evidence>
<dbReference type="PANTHER" id="PTHR21071">
    <property type="entry name" value="UDP-N-ACETYLENOLPYRUVOYLGLUCOSAMINE REDUCTASE"/>
    <property type="match status" value="1"/>
</dbReference>
<evidence type="ECO:0000256" key="5">
    <source>
        <dbReference type="ARBA" id="ARBA00022490"/>
    </source>
</evidence>